<organism evidence="1 2">
    <name type="scientific">Entomortierella parvispora</name>
    <dbReference type="NCBI Taxonomy" id="205924"/>
    <lineage>
        <taxon>Eukaryota</taxon>
        <taxon>Fungi</taxon>
        <taxon>Fungi incertae sedis</taxon>
        <taxon>Mucoromycota</taxon>
        <taxon>Mortierellomycotina</taxon>
        <taxon>Mortierellomycetes</taxon>
        <taxon>Mortierellales</taxon>
        <taxon>Mortierellaceae</taxon>
        <taxon>Entomortierella</taxon>
    </lineage>
</organism>
<protein>
    <recommendedName>
        <fullName evidence="3">RNI-like protein</fullName>
    </recommendedName>
</protein>
<accession>A0A9P3HDT0</accession>
<proteinExistence type="predicted"/>
<dbReference type="Gene3D" id="3.80.10.10">
    <property type="entry name" value="Ribonuclease Inhibitor"/>
    <property type="match status" value="1"/>
</dbReference>
<dbReference type="OrthoDB" id="2386345at2759"/>
<evidence type="ECO:0008006" key="3">
    <source>
        <dbReference type="Google" id="ProtNLM"/>
    </source>
</evidence>
<evidence type="ECO:0000313" key="2">
    <source>
        <dbReference type="Proteomes" id="UP000827284"/>
    </source>
</evidence>
<gene>
    <name evidence="1" type="ORF">EMPS_07104</name>
</gene>
<keyword evidence="2" id="KW-1185">Reference proteome</keyword>
<dbReference type="EMBL" id="BQFW01000009">
    <property type="protein sequence ID" value="GJJ74746.1"/>
    <property type="molecule type" value="Genomic_DNA"/>
</dbReference>
<dbReference type="SUPFAM" id="SSF52047">
    <property type="entry name" value="RNI-like"/>
    <property type="match status" value="1"/>
</dbReference>
<dbReference type="InterPro" id="IPR032675">
    <property type="entry name" value="LRR_dom_sf"/>
</dbReference>
<evidence type="ECO:0000313" key="1">
    <source>
        <dbReference type="EMBL" id="GJJ74746.1"/>
    </source>
</evidence>
<comment type="caution">
    <text evidence="1">The sequence shown here is derived from an EMBL/GenBank/DDBJ whole genome shotgun (WGS) entry which is preliminary data.</text>
</comment>
<reference evidence="1" key="1">
    <citation type="submission" date="2021-11" db="EMBL/GenBank/DDBJ databases">
        <authorList>
            <person name="Herlambang A."/>
            <person name="Guo Y."/>
            <person name="Takashima Y."/>
            <person name="Nishizawa T."/>
        </authorList>
    </citation>
    <scope>NUCLEOTIDE SEQUENCE</scope>
    <source>
        <strain evidence="1">E1425</strain>
    </source>
</reference>
<dbReference type="AlphaFoldDB" id="A0A9P3HDT0"/>
<reference evidence="1" key="2">
    <citation type="journal article" date="2022" name="Microbiol. Resour. Announc.">
        <title>Whole-Genome Sequence of Entomortierella parvispora E1425, a Mucoromycotan Fungus Associated with Burkholderiaceae-Related Endosymbiotic Bacteria.</title>
        <authorList>
            <person name="Herlambang A."/>
            <person name="Guo Y."/>
            <person name="Takashima Y."/>
            <person name="Narisawa K."/>
            <person name="Ohta H."/>
            <person name="Nishizawa T."/>
        </authorList>
    </citation>
    <scope>NUCLEOTIDE SEQUENCE</scope>
    <source>
        <strain evidence="1">E1425</strain>
    </source>
</reference>
<sequence>MAHFPRLIELTTEQDRRSIRYRKLSPLNWFLKQNLPPFIVEHRATLKILVLNVSQSQALTDATMACSQLESLTTRHPCMGNNQDLEDWMNWYESLAVRLKSLSFIDMSMVSNNIDSIMDDAMDGLLSKTRESTLQRLQLQSEGISLTSLRVLMLLIMKSPELRHLSLAILHDKGAITRLAEAVEKTQRGLFCQKLESLSIQHGHFNLTEFKRVMDSLPALKNLSLFGCGASSSPIAPFLTTLNLRRLRVEGCPWASPTTIQDLLCSMPSLEVLAVNCVSDLAIQKDPRPWVCTELKELSTAIEISLGLDGITLILDRLATLRRLETLNVQRAYSFTTVDEINEYQDNDVNTRVHELPLMLEWGLDRLETLTQLRVLGVDNGLTKWGKDEAHWALENWTHLISLNVAADDEARSLLLHRIP</sequence>
<dbReference type="Proteomes" id="UP000827284">
    <property type="component" value="Unassembled WGS sequence"/>
</dbReference>
<name>A0A9P3HDT0_9FUNG</name>